<keyword evidence="1" id="KW-1133">Transmembrane helix</keyword>
<dbReference type="GO" id="GO:0016740">
    <property type="term" value="F:transferase activity"/>
    <property type="evidence" value="ECO:0007669"/>
    <property type="project" value="UniProtKB-KW"/>
</dbReference>
<dbReference type="CDD" id="cd04185">
    <property type="entry name" value="GT_2_like_b"/>
    <property type="match status" value="1"/>
</dbReference>
<protein>
    <submittedName>
        <fullName evidence="4">Glycosyltransferase, GT2 family</fullName>
    </submittedName>
</protein>
<dbReference type="Proteomes" id="UP000182200">
    <property type="component" value="Unassembled WGS sequence"/>
</dbReference>
<keyword evidence="1" id="KW-0812">Transmembrane</keyword>
<reference evidence="3 6" key="2">
    <citation type="submission" date="2015-11" db="EMBL/GenBank/DDBJ databases">
        <authorList>
            <person name="Varghese N."/>
        </authorList>
    </citation>
    <scope>NUCLEOTIDE SEQUENCE [LARGE SCALE GENOMIC DNA]</scope>
    <source>
        <strain evidence="3 6">JGI-8</strain>
    </source>
</reference>
<keyword evidence="4" id="KW-0808">Transferase</keyword>
<dbReference type="STRING" id="1633631.GCA_001442925_02132"/>
<dbReference type="Proteomes" id="UP000182011">
    <property type="component" value="Unassembled WGS sequence"/>
</dbReference>
<dbReference type="RefSeq" id="WP_075426139.1">
    <property type="nucleotide sequence ID" value="NZ_CZVI01000010.1"/>
</dbReference>
<evidence type="ECO:0000313" key="5">
    <source>
        <dbReference type="Proteomes" id="UP000182011"/>
    </source>
</evidence>
<sequence length="320" mass="37218">MRDNTVCAVVVTYNRKNLLLECLEAIRRQTRPVDAIYIIDNASTDGTPEVLKENGYIPELPPFNLSEPYEIEHKISNLVDGNPINVFYVRMYENTGSAGGFYEGVKRGYERGYDWLWLMDDDGLPEKDCLMNLYKCTNDLNIVGSLVVASDNSSELTWKLRVVDSLGNFIPRTYFSNVEEVKRHAKNGIYYGIPNFFNSIIIKKDVISIVGFPNKDLFIWGDEVEYAMRLKKAGYKMGVCVDSIFRHPKIKHKTISDVYIYRLYSDIQFNSFFLRLIYPVYIFIKFSKFLILRFKFKLTAKIIRAIISALFWGKLIPYRK</sequence>
<dbReference type="InterPro" id="IPR001173">
    <property type="entry name" value="Glyco_trans_2-like"/>
</dbReference>
<dbReference type="Pfam" id="PF00535">
    <property type="entry name" value="Glycos_transf_2"/>
    <property type="match status" value="2"/>
</dbReference>
<keyword evidence="6" id="KW-1185">Reference proteome</keyword>
<dbReference type="InterPro" id="IPR050834">
    <property type="entry name" value="Glycosyltransf_2"/>
</dbReference>
<feature type="domain" description="Glycosyltransferase 2-like" evidence="2">
    <location>
        <begin position="8"/>
        <end position="53"/>
    </location>
</feature>
<dbReference type="EMBL" id="FAOP01000010">
    <property type="protein sequence ID" value="CUU08623.1"/>
    <property type="molecule type" value="Genomic_DNA"/>
</dbReference>
<name>A0A0P1LVP8_9BACT</name>
<evidence type="ECO:0000313" key="4">
    <source>
        <dbReference type="EMBL" id="CUU08623.1"/>
    </source>
</evidence>
<keyword evidence="1" id="KW-0472">Membrane</keyword>
<accession>A0A0P1LVP8</accession>
<feature type="transmembrane region" description="Helical" evidence="1">
    <location>
        <begin position="272"/>
        <end position="291"/>
    </location>
</feature>
<accession>A0A0P1NZN3</accession>
<feature type="domain" description="Glycosyltransferase 2-like" evidence="2">
    <location>
        <begin position="74"/>
        <end position="169"/>
    </location>
</feature>
<organism evidence="4 5">
    <name type="scientific">Candidatus Kryptonium thompsonii</name>
    <dbReference type="NCBI Taxonomy" id="1633631"/>
    <lineage>
        <taxon>Bacteria</taxon>
        <taxon>Pseudomonadati</taxon>
        <taxon>Candidatus Kryptoniota</taxon>
        <taxon>Candidatus Kryptonium</taxon>
    </lineage>
</organism>
<accession>A0A0P1LYY1</accession>
<evidence type="ECO:0000256" key="1">
    <source>
        <dbReference type="SAM" id="Phobius"/>
    </source>
</evidence>
<dbReference type="EMBL" id="CZVI01000010">
    <property type="protein sequence ID" value="CUS86247.1"/>
    <property type="molecule type" value="Genomic_DNA"/>
</dbReference>
<evidence type="ECO:0000313" key="3">
    <source>
        <dbReference type="EMBL" id="CUS86247.1"/>
    </source>
</evidence>
<evidence type="ECO:0000259" key="2">
    <source>
        <dbReference type="Pfam" id="PF00535"/>
    </source>
</evidence>
<accession>A0A0S4NES8</accession>
<gene>
    <name evidence="4" type="ORF">JGI4_02139</name>
    <name evidence="3" type="ORF">JGI8_00982</name>
</gene>
<reference evidence="4 5" key="1">
    <citation type="submission" date="2015-11" db="EMBL/GenBank/DDBJ databases">
        <authorList>
            <person name="Zhang Y."/>
            <person name="Guo Z."/>
        </authorList>
    </citation>
    <scope>NUCLEOTIDE SEQUENCE [LARGE SCALE GENOMIC DNA]</scope>
    <source>
        <strain evidence="4">JGI-4</strain>
    </source>
</reference>
<dbReference type="InterPro" id="IPR029044">
    <property type="entry name" value="Nucleotide-diphossugar_trans"/>
</dbReference>
<dbReference type="SUPFAM" id="SSF53448">
    <property type="entry name" value="Nucleotide-diphospho-sugar transferases"/>
    <property type="match status" value="1"/>
</dbReference>
<dbReference type="PANTHER" id="PTHR43685">
    <property type="entry name" value="GLYCOSYLTRANSFERASE"/>
    <property type="match status" value="1"/>
</dbReference>
<accession>A0A0P1NTH3</accession>
<evidence type="ECO:0000313" key="6">
    <source>
        <dbReference type="Proteomes" id="UP000182200"/>
    </source>
</evidence>
<dbReference type="PANTHER" id="PTHR43685:SF2">
    <property type="entry name" value="GLYCOSYLTRANSFERASE 2-LIKE DOMAIN-CONTAINING PROTEIN"/>
    <property type="match status" value="1"/>
</dbReference>
<proteinExistence type="predicted"/>
<dbReference type="AlphaFoldDB" id="A0A0P1LVP8"/>
<dbReference type="Gene3D" id="3.90.550.10">
    <property type="entry name" value="Spore Coat Polysaccharide Biosynthesis Protein SpsA, Chain A"/>
    <property type="match status" value="1"/>
</dbReference>